<proteinExistence type="predicted"/>
<dbReference type="SMART" id="SM00347">
    <property type="entry name" value="HTH_MARR"/>
    <property type="match status" value="1"/>
</dbReference>
<organism evidence="2 3">
    <name type="scientific">Olsenella absiana</name>
    <dbReference type="NCBI Taxonomy" id="3115222"/>
    <lineage>
        <taxon>Bacteria</taxon>
        <taxon>Bacillati</taxon>
        <taxon>Actinomycetota</taxon>
        <taxon>Coriobacteriia</taxon>
        <taxon>Coriobacteriales</taxon>
        <taxon>Atopobiaceae</taxon>
        <taxon>Olsenella</taxon>
    </lineage>
</organism>
<evidence type="ECO:0000313" key="3">
    <source>
        <dbReference type="Proteomes" id="UP001332931"/>
    </source>
</evidence>
<dbReference type="RefSeq" id="WP_330958763.1">
    <property type="nucleotide sequence ID" value="NZ_JAZGJQ010000011.1"/>
</dbReference>
<reference evidence="2 3" key="1">
    <citation type="submission" date="2024-01" db="EMBL/GenBank/DDBJ databases">
        <title>Description of Olsenella sp. nov., isolated from pig feces.</title>
        <authorList>
            <person name="Chang Y.-H."/>
        </authorList>
    </citation>
    <scope>NUCLEOTIDE SEQUENCE [LARGE SCALE GENOMIC DNA]</scope>
    <source>
        <strain evidence="2 3">YH-ols2223</strain>
    </source>
</reference>
<dbReference type="PROSITE" id="PS50995">
    <property type="entry name" value="HTH_MARR_2"/>
    <property type="match status" value="1"/>
</dbReference>
<dbReference type="Gene3D" id="1.10.10.10">
    <property type="entry name" value="Winged helix-like DNA-binding domain superfamily/Winged helix DNA-binding domain"/>
    <property type="match status" value="1"/>
</dbReference>
<dbReference type="PANTHER" id="PTHR33164">
    <property type="entry name" value="TRANSCRIPTIONAL REGULATOR, MARR FAMILY"/>
    <property type="match status" value="1"/>
</dbReference>
<gene>
    <name evidence="2" type="ORF">VXJ25_08400</name>
</gene>
<dbReference type="InterPro" id="IPR000835">
    <property type="entry name" value="HTH_MarR-typ"/>
</dbReference>
<protein>
    <submittedName>
        <fullName evidence="2">MarR family transcriptional regulator</fullName>
    </submittedName>
</protein>
<dbReference type="SUPFAM" id="SSF46785">
    <property type="entry name" value="Winged helix' DNA-binding domain"/>
    <property type="match status" value="1"/>
</dbReference>
<dbReference type="PANTHER" id="PTHR33164:SF43">
    <property type="entry name" value="HTH-TYPE TRANSCRIPTIONAL REPRESSOR YETL"/>
    <property type="match status" value="1"/>
</dbReference>
<comment type="caution">
    <text evidence="2">The sequence shown here is derived from an EMBL/GenBank/DDBJ whole genome shotgun (WGS) entry which is preliminary data.</text>
</comment>
<sequence>MGGTATGAGGAPTDWDGLAHELIASMRGMRGGFQHCKGADARHGENAVLHLLHHSPEGRSPAALAEACHVSSARIAQTLNQLEGHGLVRRRPSERDRRGVIVTITEAGERELGARFEKRVGFVAAVLRQLGEDDAREFVRLCGRVSAIVVRMAKGGEGR</sequence>
<evidence type="ECO:0000313" key="2">
    <source>
        <dbReference type="EMBL" id="MEE6147998.1"/>
    </source>
</evidence>
<dbReference type="Pfam" id="PF12802">
    <property type="entry name" value="MarR_2"/>
    <property type="match status" value="1"/>
</dbReference>
<dbReference type="InterPro" id="IPR036390">
    <property type="entry name" value="WH_DNA-bd_sf"/>
</dbReference>
<name>A0ABU7RBM0_9ACTN</name>
<feature type="domain" description="HTH marR-type" evidence="1">
    <location>
        <begin position="15"/>
        <end position="147"/>
    </location>
</feature>
<dbReference type="Proteomes" id="UP001332931">
    <property type="component" value="Unassembled WGS sequence"/>
</dbReference>
<dbReference type="PRINTS" id="PR00598">
    <property type="entry name" value="HTHMARR"/>
</dbReference>
<dbReference type="EMBL" id="JAZGJQ010000011">
    <property type="protein sequence ID" value="MEE6147998.1"/>
    <property type="molecule type" value="Genomic_DNA"/>
</dbReference>
<accession>A0ABU7RBM0</accession>
<keyword evidence="3" id="KW-1185">Reference proteome</keyword>
<evidence type="ECO:0000259" key="1">
    <source>
        <dbReference type="PROSITE" id="PS50995"/>
    </source>
</evidence>
<dbReference type="InterPro" id="IPR036388">
    <property type="entry name" value="WH-like_DNA-bd_sf"/>
</dbReference>
<dbReference type="InterPro" id="IPR039422">
    <property type="entry name" value="MarR/SlyA-like"/>
</dbReference>